<evidence type="ECO:0000313" key="4">
    <source>
        <dbReference type="Proteomes" id="UP001596405"/>
    </source>
</evidence>
<feature type="chain" id="PRO_5046872258" evidence="1">
    <location>
        <begin position="28"/>
        <end position="890"/>
    </location>
</feature>
<feature type="domain" description="Protein FecR C-terminal" evidence="2">
    <location>
        <begin position="37"/>
        <end position="104"/>
    </location>
</feature>
<dbReference type="Gene3D" id="2.170.130.10">
    <property type="entry name" value="TonB-dependent receptor, plug domain"/>
    <property type="match status" value="1"/>
</dbReference>
<dbReference type="Pfam" id="PF16344">
    <property type="entry name" value="FecR_C"/>
    <property type="match status" value="1"/>
</dbReference>
<dbReference type="SUPFAM" id="SSF56935">
    <property type="entry name" value="Porins"/>
    <property type="match status" value="1"/>
</dbReference>
<organism evidence="3 4">
    <name type="scientific">Rufibacter roseus</name>
    <dbReference type="NCBI Taxonomy" id="1567108"/>
    <lineage>
        <taxon>Bacteria</taxon>
        <taxon>Pseudomonadati</taxon>
        <taxon>Bacteroidota</taxon>
        <taxon>Cytophagia</taxon>
        <taxon>Cytophagales</taxon>
        <taxon>Hymenobacteraceae</taxon>
        <taxon>Rufibacter</taxon>
    </lineage>
</organism>
<keyword evidence="4" id="KW-1185">Reference proteome</keyword>
<evidence type="ECO:0000313" key="3">
    <source>
        <dbReference type="EMBL" id="MFC6999471.1"/>
    </source>
</evidence>
<dbReference type="Gene3D" id="3.55.50.30">
    <property type="match status" value="1"/>
</dbReference>
<comment type="caution">
    <text evidence="3">The sequence shown here is derived from an EMBL/GenBank/DDBJ whole genome shotgun (WGS) entry which is preliminary data.</text>
</comment>
<dbReference type="RefSeq" id="WP_066615936.1">
    <property type="nucleotide sequence ID" value="NZ_JBHSYQ010000015.1"/>
</dbReference>
<name>A0ABW2DNR5_9BACT</name>
<gene>
    <name evidence="3" type="ORF">ACFQHR_17685</name>
</gene>
<feature type="signal peptide" evidence="1">
    <location>
        <begin position="1"/>
        <end position="27"/>
    </location>
</feature>
<keyword evidence="1" id="KW-0732">Signal</keyword>
<proteinExistence type="predicted"/>
<accession>A0ABW2DNR5</accession>
<reference evidence="4" key="1">
    <citation type="journal article" date="2019" name="Int. J. Syst. Evol. Microbiol.">
        <title>The Global Catalogue of Microorganisms (GCM) 10K type strain sequencing project: providing services to taxonomists for standard genome sequencing and annotation.</title>
        <authorList>
            <consortium name="The Broad Institute Genomics Platform"/>
            <consortium name="The Broad Institute Genome Sequencing Center for Infectious Disease"/>
            <person name="Wu L."/>
            <person name="Ma J."/>
        </authorList>
    </citation>
    <scope>NUCLEOTIDE SEQUENCE [LARGE SCALE GENOMIC DNA]</scope>
    <source>
        <strain evidence="4">CGMCC 4.7393</strain>
    </source>
</reference>
<dbReference type="Proteomes" id="UP001596405">
    <property type="component" value="Unassembled WGS sequence"/>
</dbReference>
<dbReference type="InterPro" id="IPR032508">
    <property type="entry name" value="FecR_C"/>
</dbReference>
<dbReference type="Gene3D" id="2.60.40.1120">
    <property type="entry name" value="Carboxypeptidase-like, regulatory domain"/>
    <property type="match status" value="1"/>
</dbReference>
<evidence type="ECO:0000259" key="2">
    <source>
        <dbReference type="Pfam" id="PF16344"/>
    </source>
</evidence>
<dbReference type="Pfam" id="PF13620">
    <property type="entry name" value="CarboxypepD_reg"/>
    <property type="match status" value="1"/>
</dbReference>
<protein>
    <submittedName>
        <fullName evidence="3">Carboxypeptidase regulatory-like domain-containing protein</fullName>
    </submittedName>
</protein>
<dbReference type="SUPFAM" id="SSF49464">
    <property type="entry name" value="Carboxypeptidase regulatory domain-like"/>
    <property type="match status" value="1"/>
</dbReference>
<evidence type="ECO:0000256" key="1">
    <source>
        <dbReference type="SAM" id="SignalP"/>
    </source>
</evidence>
<dbReference type="InterPro" id="IPR037066">
    <property type="entry name" value="Plug_dom_sf"/>
</dbReference>
<dbReference type="InterPro" id="IPR008969">
    <property type="entry name" value="CarboxyPept-like_regulatory"/>
</dbReference>
<sequence length="890" mass="100636">MALPKTVKVFFFAIVFSFCGVGSFAQQAPKEQTQITFSYQHRPISFILKDLERRYSLNFSYSNDNLPLANRISCRVTSVSLSKALEKLCECSNLSYQIVGDQIVLKSKEQTIVVTAHKPYTQTLRGVVLDAALQTPLVGATVILSTQDPMQVVSTGIDGAFSFHQIPIGRHSLKVTYLGYQETEITNVMVVAGKEMVLSIPMEESFIQQSEVVVVSESDKSLPQNMLIASSVHTLRTDEINRFAGSRQDPSRMAANYAGVLSASDQRNDLIVRGNSPLGVLWRLEGVEIPNPNHFTFTPNSGGAFSLLNNNLLANSDFLTGAFPAEYGNRIGAVMDVKLRTGNNKKVENTFQLGLNGLEVVTEGPLVKKWGGSFLGSMRLFNFRPLEKLGVDFGYEGLPQFQDAAFKLELPTPKAGKFSLWGIGGSSHITVHDIDQDTTTWGKVRFRLEPTLENQMYAFGFQHVLPITPKLNSQFILSTSGSQVEATSIATYRNQTSRLSYYLRNYEQQLIARYNLTFKPYSNLLLKGGATWQKMYYNNQEIMYQDQRDVYEIPLDAQGSAALIQSYALAKLAVNARLDVQAGVYTQQFSIGGKSAVEPRVSVNYYLTDAQRIYLAAGMHSQTQPLVYYEYRFFSQEHAEFSQPYNKLDFTRSKQAVLGYNFNVNSTWRMKAETYYQHHYHVPVSKRSGEEAFSMLNLGTDYSFTTVDSVVSEGTGRNYGIELTAERFLKNGFYALGNLSLMQSMFTGGDGVERPTAFSVGFVSNLLLGKEIELDNERRHLLSLDLRINYSGGRRIIPIDVERTINEPTDKIYYDTRNAYIPQLKNYFRSDIRFSYQLNTRKTTHWIFAAADNFINTRNELYYGWDLEENKAKTYYQLGIYPYLGYRIQF</sequence>
<dbReference type="EMBL" id="JBHSYQ010000015">
    <property type="protein sequence ID" value="MFC6999471.1"/>
    <property type="molecule type" value="Genomic_DNA"/>
</dbReference>